<evidence type="ECO:0000256" key="1">
    <source>
        <dbReference type="SAM" id="MobiDB-lite"/>
    </source>
</evidence>
<name>G9QIQ6_9BACI</name>
<gene>
    <name evidence="2" type="ORF">HMPREF1015_02983</name>
</gene>
<feature type="compositionally biased region" description="Polar residues" evidence="1">
    <location>
        <begin position="14"/>
        <end position="24"/>
    </location>
</feature>
<dbReference type="HOGENOM" id="CLU_142687_0_0_9"/>
<dbReference type="AlphaFoldDB" id="G9QIQ6"/>
<protein>
    <submittedName>
        <fullName evidence="2">Uncharacterized protein</fullName>
    </submittedName>
</protein>
<dbReference type="EMBL" id="ACWF01000042">
    <property type="protein sequence ID" value="EHL78974.1"/>
    <property type="molecule type" value="Genomic_DNA"/>
</dbReference>
<organism evidence="2 3">
    <name type="scientific">Bacillus smithii 7_3_47FAA</name>
    <dbReference type="NCBI Taxonomy" id="665952"/>
    <lineage>
        <taxon>Bacteria</taxon>
        <taxon>Bacillati</taxon>
        <taxon>Bacillota</taxon>
        <taxon>Bacilli</taxon>
        <taxon>Bacillales</taxon>
        <taxon>Bacillaceae</taxon>
        <taxon>Bacillus</taxon>
    </lineage>
</organism>
<feature type="region of interest" description="Disordered" evidence="1">
    <location>
        <begin position="1"/>
        <end position="24"/>
    </location>
</feature>
<evidence type="ECO:0000313" key="3">
    <source>
        <dbReference type="Proteomes" id="UP000011747"/>
    </source>
</evidence>
<dbReference type="RefSeq" id="WP_003353133.1">
    <property type="nucleotide sequence ID" value="NZ_JH414744.1"/>
</dbReference>
<accession>G9QIQ6</accession>
<comment type="caution">
    <text evidence="2">The sequence shown here is derived from an EMBL/GenBank/DDBJ whole genome shotgun (WGS) entry which is preliminary data.</text>
</comment>
<reference evidence="2 3" key="1">
    <citation type="submission" date="2011-09" db="EMBL/GenBank/DDBJ databases">
        <title>The Genome Sequence of Bacillus smithii 7_3_47FAA.</title>
        <authorList>
            <consortium name="The Broad Institute Genome Sequencing Platform"/>
            <person name="Earl A."/>
            <person name="Ward D."/>
            <person name="Feldgarden M."/>
            <person name="Gevers D."/>
            <person name="Daigneault M."/>
            <person name="Strauss J."/>
            <person name="Allen-Vercoe E."/>
            <person name="Young S.K."/>
            <person name="Zeng Q."/>
            <person name="Gargeya S."/>
            <person name="Fitzgerald M."/>
            <person name="Haas B."/>
            <person name="Abouelleil A."/>
            <person name="Alvarado L."/>
            <person name="Arachchi H.M."/>
            <person name="Berlin A."/>
            <person name="Brown A."/>
            <person name="Chapman S.B."/>
            <person name="Chen Z."/>
            <person name="Dunbar C."/>
            <person name="Freedman E."/>
            <person name="Gearin G."/>
            <person name="Goldberg J."/>
            <person name="Griggs A."/>
            <person name="Gujja S."/>
            <person name="Heiman D."/>
            <person name="Howarth C."/>
            <person name="Larson L."/>
            <person name="Lui A."/>
            <person name="MacDonald P.J.P."/>
            <person name="Montmayeur A."/>
            <person name="Murphy C."/>
            <person name="Neiman D."/>
            <person name="Pearson M."/>
            <person name="Priest M."/>
            <person name="Roberts A."/>
            <person name="Saif S."/>
            <person name="Shea T."/>
            <person name="Shenoy N."/>
            <person name="Sisk P."/>
            <person name="Stolte C."/>
            <person name="Sykes S."/>
            <person name="Wortman J."/>
            <person name="Nusbaum C."/>
            <person name="Birren B."/>
        </authorList>
    </citation>
    <scope>NUCLEOTIDE SEQUENCE [LARGE SCALE GENOMIC DNA]</scope>
    <source>
        <strain evidence="2 3">7_3_47FAA</strain>
    </source>
</reference>
<proteinExistence type="predicted"/>
<evidence type="ECO:0000313" key="2">
    <source>
        <dbReference type="EMBL" id="EHL78974.1"/>
    </source>
</evidence>
<dbReference type="Proteomes" id="UP000011747">
    <property type="component" value="Unassembled WGS sequence"/>
</dbReference>
<keyword evidence="3" id="KW-1185">Reference proteome</keyword>
<sequence length="147" mass="16890">MEEQQKQEQQGQQTNTNFPTSGQIETVAKAEYDKLVSKLEEVKSKLPKELTEEEKAIKAKEKELFDKEVKLTLKEEGLEAFADIVKVNDEKELKDVVKKLTSIVNDIKVSLGYVPSDHKQQTEYDMYAQKKDTKGMISTKLANLFKY</sequence>
<dbReference type="PATRIC" id="fig|665952.3.peg.844"/>